<dbReference type="AlphaFoldDB" id="A0A2S6BRH8"/>
<dbReference type="InterPro" id="IPR003594">
    <property type="entry name" value="HATPase_dom"/>
</dbReference>
<evidence type="ECO:0000313" key="10">
    <source>
        <dbReference type="EMBL" id="PPJ50060.1"/>
    </source>
</evidence>
<dbReference type="Gene3D" id="3.40.50.2300">
    <property type="match status" value="1"/>
</dbReference>
<reference evidence="11" key="1">
    <citation type="journal article" date="2017" name="bioRxiv">
        <title>Conservation of a gene cluster reveals novel cercosporin biosynthetic mechanisms and extends production to the genus Colletotrichum.</title>
        <authorList>
            <person name="de Jonge R."/>
            <person name="Ebert M.K."/>
            <person name="Huitt-Roehl C.R."/>
            <person name="Pal P."/>
            <person name="Suttle J.C."/>
            <person name="Spanner R.E."/>
            <person name="Neubauer J.D."/>
            <person name="Jurick W.M.II."/>
            <person name="Stott K.A."/>
            <person name="Secor G.A."/>
            <person name="Thomma B.P.H.J."/>
            <person name="Van de Peer Y."/>
            <person name="Townsend C.A."/>
            <person name="Bolton M.D."/>
        </authorList>
    </citation>
    <scope>NUCLEOTIDE SEQUENCE [LARGE SCALE GENOMIC DNA]</scope>
    <source>
        <strain evidence="11">CBS538.71</strain>
    </source>
</reference>
<dbReference type="InterPro" id="IPR004358">
    <property type="entry name" value="Sig_transdc_His_kin-like_C"/>
</dbReference>
<feature type="region of interest" description="Disordered" evidence="7">
    <location>
        <begin position="208"/>
        <end position="228"/>
    </location>
</feature>
<feature type="compositionally biased region" description="Basic and acidic residues" evidence="7">
    <location>
        <begin position="748"/>
        <end position="762"/>
    </location>
</feature>
<dbReference type="Gene3D" id="3.30.565.10">
    <property type="entry name" value="Histidine kinase-like ATPase, C-terminal domain"/>
    <property type="match status" value="1"/>
</dbReference>
<dbReference type="Gene3D" id="3.30.450.20">
    <property type="entry name" value="PAS domain"/>
    <property type="match status" value="1"/>
</dbReference>
<protein>
    <recommendedName>
        <fullName evidence="2">histidine kinase</fullName>
        <ecNumber evidence="2">2.7.13.3</ecNumber>
    </recommendedName>
</protein>
<evidence type="ECO:0000256" key="6">
    <source>
        <dbReference type="PROSITE-ProRule" id="PRU00169"/>
    </source>
</evidence>
<dbReference type="PROSITE" id="PS50109">
    <property type="entry name" value="HIS_KIN"/>
    <property type="match status" value="1"/>
</dbReference>
<dbReference type="GO" id="GO:0005886">
    <property type="term" value="C:plasma membrane"/>
    <property type="evidence" value="ECO:0007669"/>
    <property type="project" value="TreeGrafter"/>
</dbReference>
<dbReference type="SMART" id="SM00388">
    <property type="entry name" value="HisKA"/>
    <property type="match status" value="1"/>
</dbReference>
<dbReference type="STRING" id="357750.A0A2S6BRH8"/>
<dbReference type="GO" id="GO:0000155">
    <property type="term" value="F:phosphorelay sensor kinase activity"/>
    <property type="evidence" value="ECO:0007669"/>
    <property type="project" value="InterPro"/>
</dbReference>
<dbReference type="InterPro" id="IPR035965">
    <property type="entry name" value="PAS-like_dom_sf"/>
</dbReference>
<gene>
    <name evidence="10" type="ORF">CBER1_05076</name>
</gene>
<dbReference type="Pfam" id="PF00512">
    <property type="entry name" value="HisKA"/>
    <property type="match status" value="1"/>
</dbReference>
<dbReference type="InterPro" id="IPR011006">
    <property type="entry name" value="CheY-like_superfamily"/>
</dbReference>
<dbReference type="CDD" id="cd00082">
    <property type="entry name" value="HisKA"/>
    <property type="match status" value="1"/>
</dbReference>
<evidence type="ECO:0000259" key="9">
    <source>
        <dbReference type="PROSITE" id="PS50110"/>
    </source>
</evidence>
<dbReference type="InterPro" id="IPR005467">
    <property type="entry name" value="His_kinase_dom"/>
</dbReference>
<keyword evidence="11" id="KW-1185">Reference proteome</keyword>
<dbReference type="CDD" id="cd16922">
    <property type="entry name" value="HATPase_EvgS-ArcB-TorS-like"/>
    <property type="match status" value="1"/>
</dbReference>
<dbReference type="PANTHER" id="PTHR43047:SF72">
    <property type="entry name" value="OSMOSENSING HISTIDINE PROTEIN KINASE SLN1"/>
    <property type="match status" value="1"/>
</dbReference>
<dbReference type="PANTHER" id="PTHR43047">
    <property type="entry name" value="TWO-COMPONENT HISTIDINE PROTEIN KINASE"/>
    <property type="match status" value="1"/>
</dbReference>
<dbReference type="InterPro" id="IPR003661">
    <property type="entry name" value="HisK_dim/P_dom"/>
</dbReference>
<dbReference type="SUPFAM" id="SSF55785">
    <property type="entry name" value="PYP-like sensor domain (PAS domain)"/>
    <property type="match status" value="1"/>
</dbReference>
<name>A0A2S6BRH8_9PEZI</name>
<feature type="domain" description="Response regulatory" evidence="9">
    <location>
        <begin position="773"/>
        <end position="901"/>
    </location>
</feature>
<evidence type="ECO:0000256" key="4">
    <source>
        <dbReference type="ARBA" id="ARBA00022679"/>
    </source>
</evidence>
<keyword evidence="5" id="KW-0418">Kinase</keyword>
<keyword evidence="4" id="KW-0808">Transferase</keyword>
<dbReference type="SMART" id="SM00448">
    <property type="entry name" value="REC"/>
    <property type="match status" value="1"/>
</dbReference>
<dbReference type="Pfam" id="PF00072">
    <property type="entry name" value="Response_reg"/>
    <property type="match status" value="1"/>
</dbReference>
<dbReference type="CDD" id="cd00130">
    <property type="entry name" value="PAS"/>
    <property type="match status" value="1"/>
</dbReference>
<dbReference type="PROSITE" id="PS50110">
    <property type="entry name" value="RESPONSE_REGULATORY"/>
    <property type="match status" value="1"/>
</dbReference>
<feature type="domain" description="Histidine kinase" evidence="8">
    <location>
        <begin position="380"/>
        <end position="647"/>
    </location>
</feature>
<feature type="modified residue" description="4-aspartylphosphate" evidence="6">
    <location>
        <position position="831"/>
    </location>
</feature>
<feature type="compositionally biased region" description="Basic and acidic residues" evidence="7">
    <location>
        <begin position="1"/>
        <end position="17"/>
    </location>
</feature>
<evidence type="ECO:0000313" key="11">
    <source>
        <dbReference type="Proteomes" id="UP000237631"/>
    </source>
</evidence>
<evidence type="ECO:0000256" key="2">
    <source>
        <dbReference type="ARBA" id="ARBA00012438"/>
    </source>
</evidence>
<dbReference type="SUPFAM" id="SSF52172">
    <property type="entry name" value="CheY-like"/>
    <property type="match status" value="1"/>
</dbReference>
<dbReference type="InterPro" id="IPR001789">
    <property type="entry name" value="Sig_transdc_resp-reg_receiver"/>
</dbReference>
<accession>A0A2S6BRH8</accession>
<evidence type="ECO:0000256" key="5">
    <source>
        <dbReference type="ARBA" id="ARBA00022777"/>
    </source>
</evidence>
<sequence>MRDHHSDRIAKELDSRPAEASIQSAAAPYKHSVNPRHEAMKEASASGRGDGPEPDENPLPGGVETWRECPFGQYKDWPRPLRSYAATVSALPYAAAVFWGDNLTLFHNKAWGEVGGVQNQGQHQLECLSAETKEVVKAVKSRGIPKEFQGHDLLRDAANATRQQSTAIASPLLDHSVAKIEAAAVLVQLLPRPMLYRLLEMGRGERGTVVDRSGADNPNEDSPQVDNAPLDEHPFFRRFAEMLPSGLAILDHNARAIFVNQHFYDLTTMLDSDDKSFTGWPQSIHPEDYDRVMAAYKEAFSSRKQLRTEFRARGVPHPWRLLLLTPLDDENLQHVSLQEKGGFICSIVDISSEKSAELNERKAAQQARERKEQQERFIDMISHEIRNPLSAVLHCAEDIADSVRDKTGDQIDVKMIEEAVETISLCVSHQKNIVDDVLSFSKLDASLLSLRPKPSNPGHQLAQTLKMFQHEFRKQQMQFGYRVDPSYRDAGVRTVLADMPRIGQVLINLITNAVKFTSRGQGAKKVICSVGASLERPDSYPPNVVFFQSENLAYRMDSTNSAEWGNGDPVYIMVAVQDSGIGISAEGQQKLFERFRQATPKTEEVYGGSGLGLNISRKICHLHGGEIGVNSKEGEGSTFGFFFKVKRCDLDADFVEELQREQEIRDEIKSLGIASPSELEGVEPFQWAPSTRKQTAEGFSDTSSGNVVDSGEIDADMPKQDNTYQVAQRPRISKADQSAGKMQSQELIGDRKPGEQTESRPVADFKETGSRAHVLLVEDNVINAKIVFRKLEAKGFNVTTASNGREAVDAVRAAPKASSGDKGAFDVILMDQEMPILDGNSAAKEIRKLEKDGFIEHIPILGVTANVRGAQLDEMRESGMQDVISKPYKIEEMVDKIEDVLGKKAK</sequence>
<dbReference type="CDD" id="cd17546">
    <property type="entry name" value="REC_hyHK_CKI1_RcsC-like"/>
    <property type="match status" value="1"/>
</dbReference>
<dbReference type="Proteomes" id="UP000237631">
    <property type="component" value="Unassembled WGS sequence"/>
</dbReference>
<comment type="catalytic activity">
    <reaction evidence="1">
        <text>ATP + protein L-histidine = ADP + protein N-phospho-L-histidine.</text>
        <dbReference type="EC" id="2.7.13.3"/>
    </reaction>
</comment>
<dbReference type="InterPro" id="IPR036890">
    <property type="entry name" value="HATPase_C_sf"/>
</dbReference>
<proteinExistence type="predicted"/>
<dbReference type="Gene3D" id="1.10.287.130">
    <property type="match status" value="1"/>
</dbReference>
<dbReference type="InterPro" id="IPR036097">
    <property type="entry name" value="HisK_dim/P_sf"/>
</dbReference>
<dbReference type="OrthoDB" id="60033at2759"/>
<dbReference type="PRINTS" id="PR00344">
    <property type="entry name" value="BCTRLSENSOR"/>
</dbReference>
<dbReference type="GO" id="GO:0009927">
    <property type="term" value="F:histidine phosphotransfer kinase activity"/>
    <property type="evidence" value="ECO:0007669"/>
    <property type="project" value="TreeGrafter"/>
</dbReference>
<dbReference type="Pfam" id="PF02518">
    <property type="entry name" value="HATPase_c"/>
    <property type="match status" value="1"/>
</dbReference>
<dbReference type="SUPFAM" id="SSF55874">
    <property type="entry name" value="ATPase domain of HSP90 chaperone/DNA topoisomerase II/histidine kinase"/>
    <property type="match status" value="1"/>
</dbReference>
<evidence type="ECO:0000259" key="8">
    <source>
        <dbReference type="PROSITE" id="PS50109"/>
    </source>
</evidence>
<feature type="region of interest" description="Disordered" evidence="7">
    <location>
        <begin position="1"/>
        <end position="64"/>
    </location>
</feature>
<evidence type="ECO:0000256" key="3">
    <source>
        <dbReference type="ARBA" id="ARBA00022553"/>
    </source>
</evidence>
<feature type="region of interest" description="Disordered" evidence="7">
    <location>
        <begin position="690"/>
        <end position="762"/>
    </location>
</feature>
<dbReference type="SMART" id="SM00387">
    <property type="entry name" value="HATPase_c"/>
    <property type="match status" value="1"/>
</dbReference>
<organism evidence="10 11">
    <name type="scientific">Cercospora berteroae</name>
    <dbReference type="NCBI Taxonomy" id="357750"/>
    <lineage>
        <taxon>Eukaryota</taxon>
        <taxon>Fungi</taxon>
        <taxon>Dikarya</taxon>
        <taxon>Ascomycota</taxon>
        <taxon>Pezizomycotina</taxon>
        <taxon>Dothideomycetes</taxon>
        <taxon>Dothideomycetidae</taxon>
        <taxon>Mycosphaerellales</taxon>
        <taxon>Mycosphaerellaceae</taxon>
        <taxon>Cercospora</taxon>
    </lineage>
</organism>
<dbReference type="SUPFAM" id="SSF47384">
    <property type="entry name" value="Homodimeric domain of signal transducing histidine kinase"/>
    <property type="match status" value="1"/>
</dbReference>
<evidence type="ECO:0000256" key="1">
    <source>
        <dbReference type="ARBA" id="ARBA00000085"/>
    </source>
</evidence>
<dbReference type="EMBL" id="PNEN01001793">
    <property type="protein sequence ID" value="PPJ50060.1"/>
    <property type="molecule type" value="Genomic_DNA"/>
</dbReference>
<comment type="caution">
    <text evidence="10">The sequence shown here is derived from an EMBL/GenBank/DDBJ whole genome shotgun (WGS) entry which is preliminary data.</text>
</comment>
<dbReference type="InterPro" id="IPR000014">
    <property type="entry name" value="PAS"/>
</dbReference>
<dbReference type="EC" id="2.7.13.3" evidence="2"/>
<evidence type="ECO:0000256" key="7">
    <source>
        <dbReference type="SAM" id="MobiDB-lite"/>
    </source>
</evidence>
<keyword evidence="3 6" id="KW-0597">Phosphoprotein</keyword>